<protein>
    <submittedName>
        <fullName evidence="5">Transcriptional regulator</fullName>
    </submittedName>
</protein>
<keyword evidence="6" id="KW-1185">Reference proteome</keyword>
<evidence type="ECO:0000256" key="3">
    <source>
        <dbReference type="ARBA" id="ARBA00023163"/>
    </source>
</evidence>
<dbReference type="EMBL" id="CP009962">
    <property type="protein sequence ID" value="AIY39965.1"/>
    <property type="molecule type" value="Genomic_DNA"/>
</dbReference>
<dbReference type="InterPro" id="IPR000524">
    <property type="entry name" value="Tscrpt_reg_HTH_GntR"/>
</dbReference>
<gene>
    <name evidence="5" type="ORF">LT85_0805</name>
</gene>
<keyword evidence="3" id="KW-0804">Transcription</keyword>
<dbReference type="Pfam" id="PF00392">
    <property type="entry name" value="GntR"/>
    <property type="match status" value="1"/>
</dbReference>
<keyword evidence="2" id="KW-0238">DNA-binding</keyword>
<dbReference type="GO" id="GO:0003700">
    <property type="term" value="F:DNA-binding transcription factor activity"/>
    <property type="evidence" value="ECO:0007669"/>
    <property type="project" value="InterPro"/>
</dbReference>
<evidence type="ECO:0000259" key="4">
    <source>
        <dbReference type="PROSITE" id="PS50949"/>
    </source>
</evidence>
<dbReference type="STRING" id="279058.LT85_0805"/>
<organism evidence="5 6">
    <name type="scientific">Collimonas arenae</name>
    <dbReference type="NCBI Taxonomy" id="279058"/>
    <lineage>
        <taxon>Bacteria</taxon>
        <taxon>Pseudomonadati</taxon>
        <taxon>Pseudomonadota</taxon>
        <taxon>Betaproteobacteria</taxon>
        <taxon>Burkholderiales</taxon>
        <taxon>Oxalobacteraceae</taxon>
        <taxon>Collimonas</taxon>
    </lineage>
</organism>
<proteinExistence type="predicted"/>
<evidence type="ECO:0000256" key="1">
    <source>
        <dbReference type="ARBA" id="ARBA00023015"/>
    </source>
</evidence>
<dbReference type="RefSeq" id="WP_038485606.1">
    <property type="nucleotide sequence ID" value="NZ_CP009962.1"/>
</dbReference>
<dbReference type="SUPFAM" id="SSF46785">
    <property type="entry name" value="Winged helix' DNA-binding domain"/>
    <property type="match status" value="1"/>
</dbReference>
<dbReference type="PANTHER" id="PTHR38445:SF9">
    <property type="entry name" value="HTH-TYPE TRANSCRIPTIONAL REPRESSOR YTRA"/>
    <property type="match status" value="1"/>
</dbReference>
<dbReference type="KEGG" id="care:LT85_0805"/>
<evidence type="ECO:0000313" key="6">
    <source>
        <dbReference type="Proteomes" id="UP000030302"/>
    </source>
</evidence>
<dbReference type="HOGENOM" id="CLU_017584_10_4_4"/>
<dbReference type="SMART" id="SM00345">
    <property type="entry name" value="HTH_GNTR"/>
    <property type="match status" value="1"/>
</dbReference>
<keyword evidence="1" id="KW-0805">Transcription regulation</keyword>
<sequence>MNFDILPRAPTPIYRQIVEQVRRLIASGALRPGDDLPSVRAVALQHAINPMTVSKAYSLLEAEGVLTRRRGVGMMVADTDPPVQDKLALLRPALLSATQIVRQLNISEADAHAVFQTCLNEWSKNEPDD</sequence>
<dbReference type="Proteomes" id="UP000030302">
    <property type="component" value="Chromosome"/>
</dbReference>
<dbReference type="CDD" id="cd07377">
    <property type="entry name" value="WHTH_GntR"/>
    <property type="match status" value="1"/>
</dbReference>
<dbReference type="InterPro" id="IPR036390">
    <property type="entry name" value="WH_DNA-bd_sf"/>
</dbReference>
<name>A0A0A1F849_9BURK</name>
<dbReference type="GO" id="GO:0003677">
    <property type="term" value="F:DNA binding"/>
    <property type="evidence" value="ECO:0007669"/>
    <property type="project" value="UniProtKB-KW"/>
</dbReference>
<dbReference type="PANTHER" id="PTHR38445">
    <property type="entry name" value="HTH-TYPE TRANSCRIPTIONAL REPRESSOR YTRA"/>
    <property type="match status" value="1"/>
</dbReference>
<reference evidence="6" key="1">
    <citation type="journal article" date="2014" name="Soil Biol. Biochem.">
        <title>Structure and function of bacterial communities in ageing soils: Insights from the Mendocino ecological staircase.</title>
        <authorList>
            <person name="Uroz S."/>
            <person name="Tech J.J."/>
            <person name="Sawaya N.A."/>
            <person name="Frey-Klett P."/>
            <person name="Leveau J.H.J."/>
        </authorList>
    </citation>
    <scope>NUCLEOTIDE SEQUENCE [LARGE SCALE GENOMIC DNA]</scope>
    <source>
        <strain evidence="6">Cal35</strain>
    </source>
</reference>
<evidence type="ECO:0000256" key="2">
    <source>
        <dbReference type="ARBA" id="ARBA00023125"/>
    </source>
</evidence>
<accession>A0A0A1F849</accession>
<dbReference type="PROSITE" id="PS50949">
    <property type="entry name" value="HTH_GNTR"/>
    <property type="match status" value="1"/>
</dbReference>
<dbReference type="InterPro" id="IPR036388">
    <property type="entry name" value="WH-like_DNA-bd_sf"/>
</dbReference>
<dbReference type="OrthoDB" id="5296437at2"/>
<evidence type="ECO:0000313" key="5">
    <source>
        <dbReference type="EMBL" id="AIY39965.1"/>
    </source>
</evidence>
<dbReference type="AlphaFoldDB" id="A0A0A1F849"/>
<feature type="domain" description="HTH gntR-type" evidence="4">
    <location>
        <begin position="11"/>
        <end position="79"/>
    </location>
</feature>
<dbReference type="Gene3D" id="1.10.10.10">
    <property type="entry name" value="Winged helix-like DNA-binding domain superfamily/Winged helix DNA-binding domain"/>
    <property type="match status" value="1"/>
</dbReference>